<gene>
    <name evidence="10" type="ORF">TTEB3V08_LOCUS8442</name>
</gene>
<feature type="transmembrane region" description="Helical" evidence="7">
    <location>
        <begin position="327"/>
        <end position="345"/>
    </location>
</feature>
<dbReference type="InterPro" id="IPR013525">
    <property type="entry name" value="ABC2_TM"/>
</dbReference>
<evidence type="ECO:0000259" key="8">
    <source>
        <dbReference type="Pfam" id="PF01061"/>
    </source>
</evidence>
<dbReference type="EMBL" id="OE003761">
    <property type="protein sequence ID" value="CAD7460512.1"/>
    <property type="molecule type" value="Genomic_DNA"/>
</dbReference>
<sequence length="674" mass="75980">MKRLSFASEVLTDPPLMFCDEPTSGLDSFMAQNVVSVLKVMANKGKTVVITIHQPSSEVFSLFDKVLLMAEGHVTFLGTTDEACTFFKQMGAACPSNYNPADYFIELLAVIPTREDSCKQTIELICDNFQNSEIGLKIHHDTEPRTDLQMKEMVMGGWMDLGSSWKVSDSKRSPYKASWCAQMRAVLWRSWLATVKEPVLIKVRVLQTVIPKAQLNKPKKNPKRQTWNQEKMAESLSMLAVCNNIPNQFKKGVAGRSWLDHFLSCHKQQLSLRRPTGTSYAHAEGFTKEMVLLFFDLLESEYEKNRYEADRIWDVDETGLSVVQSKLPQAIGLKLVGLLIGVIYYGQELNQDGVMNINGAIFILITNMTFQNVLAVINEQDLVLRMLVVAVGLINSAMALRMVEGAGAARDSRADFKPRKREGQGAKDRETHKNGRREIRRVDTNEKEGGTWNRHIPVREPARARLNGQALEVFCAELSVFKREHFNGMYRTDVYFLCKTIAEIPVFIAIPVIFISTSYYMIGLNPGSERFMMAVIIFTLVSNVATSFSYFISCVSSNVDMALTIGPVVIIPFLLFGGFFLNNSSVPIYFKWLSYLSWFKYANEALLINQWGGVEHIDCTASNTTCPKNGLVVIENLSLSFGNFDMDLLCLAGLIIGFRFLAYLALLSRTYRSY</sequence>
<evidence type="ECO:0000256" key="7">
    <source>
        <dbReference type="SAM" id="Phobius"/>
    </source>
</evidence>
<evidence type="ECO:0000256" key="6">
    <source>
        <dbReference type="SAM" id="MobiDB-lite"/>
    </source>
</evidence>
<accession>A0A7R9IL82</accession>
<dbReference type="InterPro" id="IPR050352">
    <property type="entry name" value="ABCG_transporters"/>
</dbReference>
<feature type="transmembrane region" description="Helical" evidence="7">
    <location>
        <begin position="531"/>
        <end position="552"/>
    </location>
</feature>
<feature type="region of interest" description="Disordered" evidence="6">
    <location>
        <begin position="411"/>
        <end position="442"/>
    </location>
</feature>
<evidence type="ECO:0000256" key="3">
    <source>
        <dbReference type="ARBA" id="ARBA00022692"/>
    </source>
</evidence>
<evidence type="ECO:0000256" key="5">
    <source>
        <dbReference type="ARBA" id="ARBA00023136"/>
    </source>
</evidence>
<dbReference type="InterPro" id="IPR043926">
    <property type="entry name" value="ABCG_dom"/>
</dbReference>
<feature type="transmembrane region" description="Helical" evidence="7">
    <location>
        <begin position="646"/>
        <end position="666"/>
    </location>
</feature>
<evidence type="ECO:0000259" key="9">
    <source>
        <dbReference type="Pfam" id="PF19055"/>
    </source>
</evidence>
<dbReference type="GO" id="GO:0030659">
    <property type="term" value="C:cytoplasmic vesicle membrane"/>
    <property type="evidence" value="ECO:0007669"/>
    <property type="project" value="TreeGrafter"/>
</dbReference>
<comment type="subcellular location">
    <subcellularLocation>
        <location evidence="1">Membrane</location>
        <topology evidence="1">Multi-pass membrane protein</topology>
    </subcellularLocation>
</comment>
<dbReference type="AlphaFoldDB" id="A0A7R9IL82"/>
<dbReference type="GO" id="GO:0005886">
    <property type="term" value="C:plasma membrane"/>
    <property type="evidence" value="ECO:0007669"/>
    <property type="project" value="TreeGrafter"/>
</dbReference>
<evidence type="ECO:0000256" key="1">
    <source>
        <dbReference type="ARBA" id="ARBA00004141"/>
    </source>
</evidence>
<feature type="transmembrane region" description="Helical" evidence="7">
    <location>
        <begin position="559"/>
        <end position="581"/>
    </location>
</feature>
<dbReference type="InterPro" id="IPR027417">
    <property type="entry name" value="P-loop_NTPase"/>
</dbReference>
<dbReference type="Pfam" id="PF01061">
    <property type="entry name" value="ABC2_membrane"/>
    <property type="match status" value="1"/>
</dbReference>
<dbReference type="PANTHER" id="PTHR48041">
    <property type="entry name" value="ABC TRANSPORTER G FAMILY MEMBER 28"/>
    <property type="match status" value="1"/>
</dbReference>
<keyword evidence="5 7" id="KW-0472">Membrane</keyword>
<dbReference type="Gene3D" id="3.40.50.300">
    <property type="entry name" value="P-loop containing nucleotide triphosphate hydrolases"/>
    <property type="match status" value="1"/>
</dbReference>
<protein>
    <submittedName>
        <fullName evidence="10">Uncharacterized protein</fullName>
    </submittedName>
</protein>
<name>A0A7R9IL82_9NEOP</name>
<keyword evidence="3 7" id="KW-0812">Transmembrane</keyword>
<feature type="transmembrane region" description="Helical" evidence="7">
    <location>
        <begin position="357"/>
        <end position="377"/>
    </location>
</feature>
<keyword evidence="2" id="KW-0813">Transport</keyword>
<feature type="transmembrane region" description="Helical" evidence="7">
    <location>
        <begin position="494"/>
        <end position="519"/>
    </location>
</feature>
<organism evidence="10">
    <name type="scientific">Timema tahoe</name>
    <dbReference type="NCBI Taxonomy" id="61484"/>
    <lineage>
        <taxon>Eukaryota</taxon>
        <taxon>Metazoa</taxon>
        <taxon>Ecdysozoa</taxon>
        <taxon>Arthropoda</taxon>
        <taxon>Hexapoda</taxon>
        <taxon>Insecta</taxon>
        <taxon>Pterygota</taxon>
        <taxon>Neoptera</taxon>
        <taxon>Polyneoptera</taxon>
        <taxon>Phasmatodea</taxon>
        <taxon>Timematodea</taxon>
        <taxon>Timematoidea</taxon>
        <taxon>Timematidae</taxon>
        <taxon>Timema</taxon>
    </lineage>
</organism>
<keyword evidence="4 7" id="KW-1133">Transmembrane helix</keyword>
<reference evidence="10" key="1">
    <citation type="submission" date="2020-11" db="EMBL/GenBank/DDBJ databases">
        <authorList>
            <person name="Tran Van P."/>
        </authorList>
    </citation>
    <scope>NUCLEOTIDE SEQUENCE</scope>
</reference>
<dbReference type="GO" id="GO:0140359">
    <property type="term" value="F:ABC-type transporter activity"/>
    <property type="evidence" value="ECO:0007669"/>
    <property type="project" value="InterPro"/>
</dbReference>
<evidence type="ECO:0000256" key="2">
    <source>
        <dbReference type="ARBA" id="ARBA00022448"/>
    </source>
</evidence>
<evidence type="ECO:0000313" key="10">
    <source>
        <dbReference type="EMBL" id="CAD7460512.1"/>
    </source>
</evidence>
<feature type="domain" description="ABC-2 type transporter transmembrane" evidence="8">
    <location>
        <begin position="470"/>
        <end position="611"/>
    </location>
</feature>
<dbReference type="SUPFAM" id="SSF52540">
    <property type="entry name" value="P-loop containing nucleoside triphosphate hydrolases"/>
    <property type="match status" value="1"/>
</dbReference>
<dbReference type="PANTHER" id="PTHR48041:SF129">
    <property type="entry name" value="PROTEIN WHITE"/>
    <property type="match status" value="1"/>
</dbReference>
<feature type="domain" description="ABC transporter family G" evidence="9">
    <location>
        <begin position="53"/>
        <end position="123"/>
    </location>
</feature>
<feature type="transmembrane region" description="Helical" evidence="7">
    <location>
        <begin position="383"/>
        <end position="403"/>
    </location>
</feature>
<evidence type="ECO:0000256" key="4">
    <source>
        <dbReference type="ARBA" id="ARBA00022989"/>
    </source>
</evidence>
<dbReference type="Pfam" id="PF19055">
    <property type="entry name" value="ABC2_membrane_7"/>
    <property type="match status" value="1"/>
</dbReference>
<proteinExistence type="predicted"/>